<protein>
    <recommendedName>
        <fullName evidence="1">14-3-3 domain-containing protein</fullName>
    </recommendedName>
</protein>
<evidence type="ECO:0000259" key="1">
    <source>
        <dbReference type="SMART" id="SM00101"/>
    </source>
</evidence>
<dbReference type="PRINTS" id="PR00305">
    <property type="entry name" value="1433ZETA"/>
</dbReference>
<dbReference type="EMBL" id="CAJJDO010000062">
    <property type="protein sequence ID" value="CAD8175013.1"/>
    <property type="molecule type" value="Genomic_DNA"/>
</dbReference>
<evidence type="ECO:0000313" key="3">
    <source>
        <dbReference type="Proteomes" id="UP000689195"/>
    </source>
</evidence>
<gene>
    <name evidence="2" type="ORF">PPENT_87.1.T0620109</name>
</gene>
<dbReference type="InterPro" id="IPR023410">
    <property type="entry name" value="14-3-3_domain"/>
</dbReference>
<dbReference type="InterPro" id="IPR000308">
    <property type="entry name" value="14-3-3"/>
</dbReference>
<dbReference type="Proteomes" id="UP000689195">
    <property type="component" value="Unassembled WGS sequence"/>
</dbReference>
<reference evidence="2" key="1">
    <citation type="submission" date="2021-01" db="EMBL/GenBank/DDBJ databases">
        <authorList>
            <consortium name="Genoscope - CEA"/>
            <person name="William W."/>
        </authorList>
    </citation>
    <scope>NUCLEOTIDE SEQUENCE</scope>
</reference>
<comment type="caution">
    <text evidence="2">The sequence shown here is derived from an EMBL/GenBank/DDBJ whole genome shotgun (WGS) entry which is preliminary data.</text>
</comment>
<dbReference type="PANTHER" id="PTHR18860">
    <property type="entry name" value="14-3-3 PROTEIN"/>
    <property type="match status" value="1"/>
</dbReference>
<proteinExistence type="predicted"/>
<accession>A0A8S1VEZ7</accession>
<keyword evidence="3" id="KW-1185">Reference proteome</keyword>
<dbReference type="Pfam" id="PF00244">
    <property type="entry name" value="14-3-3"/>
    <property type="match status" value="1"/>
</dbReference>
<evidence type="ECO:0000313" key="2">
    <source>
        <dbReference type="EMBL" id="CAD8175013.1"/>
    </source>
</evidence>
<dbReference type="OrthoDB" id="303294at2759"/>
<sequence>MKSDTIRYLSEITTNDKKQFMFNKQSNIQQKIQDIFEGGISKIDPKWLGLALSQAVYTYEILNDKVSACKIAQKAFDGALSELDQISQDNYKDVTIIIQLLRDNLVLWESEQMNEANNKQKE</sequence>
<organism evidence="2 3">
    <name type="scientific">Paramecium pentaurelia</name>
    <dbReference type="NCBI Taxonomy" id="43138"/>
    <lineage>
        <taxon>Eukaryota</taxon>
        <taxon>Sar</taxon>
        <taxon>Alveolata</taxon>
        <taxon>Ciliophora</taxon>
        <taxon>Intramacronucleata</taxon>
        <taxon>Oligohymenophorea</taxon>
        <taxon>Peniculida</taxon>
        <taxon>Parameciidae</taxon>
        <taxon>Paramecium</taxon>
    </lineage>
</organism>
<feature type="domain" description="14-3-3" evidence="1">
    <location>
        <begin position="1"/>
        <end position="122"/>
    </location>
</feature>
<dbReference type="SMART" id="SM00101">
    <property type="entry name" value="14_3_3"/>
    <property type="match status" value="1"/>
</dbReference>
<name>A0A8S1VEZ7_9CILI</name>
<dbReference type="AlphaFoldDB" id="A0A8S1VEZ7"/>